<keyword evidence="2" id="KW-0964">Secreted</keyword>
<dbReference type="CTD" id="390940"/>
<dbReference type="Gene3D" id="2.10.60.10">
    <property type="entry name" value="CD59"/>
    <property type="match status" value="2"/>
</dbReference>
<evidence type="ECO:0000256" key="2">
    <source>
        <dbReference type="ARBA" id="ARBA00022525"/>
    </source>
</evidence>
<dbReference type="InterPro" id="IPR050918">
    <property type="entry name" value="CNF-like_PLA2_Inhibitor"/>
</dbReference>
<reference evidence="5 6" key="1">
    <citation type="submission" date="2025-04" db="UniProtKB">
        <authorList>
            <consortium name="RefSeq"/>
        </authorList>
    </citation>
    <scope>IDENTIFICATION</scope>
    <source>
        <tissue evidence="5 6">Kidney</tissue>
    </source>
</reference>
<protein>
    <submittedName>
        <fullName evidence="5 6">Phospholipase A2 inhibitor and Ly6/PLAUR domain-containing protein isoform X2</fullName>
    </submittedName>
</protein>
<dbReference type="GO" id="GO:0019834">
    <property type="term" value="F:phospholipase A2 inhibitor activity"/>
    <property type="evidence" value="ECO:0007669"/>
    <property type="project" value="UniProtKB-KW"/>
</dbReference>
<keyword evidence="4" id="KW-1185">Reference proteome</keyword>
<dbReference type="RefSeq" id="XP_023391030.1">
    <property type="nucleotide sequence ID" value="XM_023535262.1"/>
</dbReference>
<gene>
    <name evidence="5 6" type="primary">PINLYP</name>
</gene>
<dbReference type="GeneID" id="105297379"/>
<dbReference type="Proteomes" id="UP000515202">
    <property type="component" value="Unplaced"/>
</dbReference>
<dbReference type="CDD" id="cd23572">
    <property type="entry name" value="TFP_LU_ECD_PINLYP_rpt2"/>
    <property type="match status" value="1"/>
</dbReference>
<dbReference type="RefSeq" id="XP_023391032.1">
    <property type="nucleotide sequence ID" value="XM_023535264.1"/>
</dbReference>
<evidence type="ECO:0000313" key="6">
    <source>
        <dbReference type="RefSeq" id="XP_023391032.1"/>
    </source>
</evidence>
<evidence type="ECO:0000313" key="5">
    <source>
        <dbReference type="RefSeq" id="XP_023391030.1"/>
    </source>
</evidence>
<comment type="subcellular location">
    <subcellularLocation>
        <location evidence="1">Secreted</location>
    </subcellularLocation>
</comment>
<dbReference type="InterPro" id="IPR016054">
    <property type="entry name" value="LY6_UPA_recep-like"/>
</dbReference>
<evidence type="ECO:0000259" key="3">
    <source>
        <dbReference type="Pfam" id="PF00021"/>
    </source>
</evidence>
<name>A0A6P6CUH5_PTEVA</name>
<dbReference type="SUPFAM" id="SSF57302">
    <property type="entry name" value="Snake toxin-like"/>
    <property type="match status" value="2"/>
</dbReference>
<accession>A0A6P6CUH5</accession>
<organism evidence="4 6">
    <name type="scientific">Pteropus vampyrus</name>
    <name type="common">Large flying fox</name>
    <dbReference type="NCBI Taxonomy" id="132908"/>
    <lineage>
        <taxon>Eukaryota</taxon>
        <taxon>Metazoa</taxon>
        <taxon>Chordata</taxon>
        <taxon>Craniata</taxon>
        <taxon>Vertebrata</taxon>
        <taxon>Euteleostomi</taxon>
        <taxon>Mammalia</taxon>
        <taxon>Eutheria</taxon>
        <taxon>Laurasiatheria</taxon>
        <taxon>Chiroptera</taxon>
        <taxon>Yinpterochiroptera</taxon>
        <taxon>Pteropodoidea</taxon>
        <taxon>Pteropodidae</taxon>
        <taxon>Pteropodinae</taxon>
        <taxon>Pteropus</taxon>
    </lineage>
</organism>
<dbReference type="Pfam" id="PF00021">
    <property type="entry name" value="UPAR_LY6"/>
    <property type="match status" value="1"/>
</dbReference>
<keyword evidence="5 6" id="KW-0593">Phospholipase A2 inhibitor</keyword>
<dbReference type="AlphaFoldDB" id="A0A6P6CUH5"/>
<evidence type="ECO:0000256" key="1">
    <source>
        <dbReference type="ARBA" id="ARBA00004613"/>
    </source>
</evidence>
<sequence length="183" mass="20023">MAVELGWHGRDHVRQMPGLAMRNCKRSPKADKGLWQREGRHSVNTYKACMKFSDCYSGFVSTTMGPKDYMVSNTHCCQSDGCNRGSVPPPQNNRTENGLQCPACIVPFQETCPGTKAARCVGQETHCVYFAGNVQAGIINAKFATRGCATESACYTKPGAQVPSASYLYFLRRADCLPAPRQG</sequence>
<dbReference type="PANTHER" id="PTHR20914">
    <property type="entry name" value="LY6/PLAUR DOMAIN-CONTAINING PROTEIN 8"/>
    <property type="match status" value="1"/>
</dbReference>
<dbReference type="InterPro" id="IPR045860">
    <property type="entry name" value="Snake_toxin-like_sf"/>
</dbReference>
<dbReference type="GO" id="GO:0005576">
    <property type="term" value="C:extracellular region"/>
    <property type="evidence" value="ECO:0007669"/>
    <property type="project" value="UniProtKB-SubCell"/>
</dbReference>
<proteinExistence type="predicted"/>
<evidence type="ECO:0000313" key="4">
    <source>
        <dbReference type="Proteomes" id="UP000515202"/>
    </source>
</evidence>
<dbReference type="PANTHER" id="PTHR20914:SF25">
    <property type="entry name" value="PHOSPHOLIPASE A2 INHIBITOR AND LY6_PLAUR DOMAIN-CONTAINING PROTEIN"/>
    <property type="match status" value="1"/>
</dbReference>
<feature type="domain" description="UPAR/Ly6" evidence="3">
    <location>
        <begin position="97"/>
        <end position="156"/>
    </location>
</feature>